<evidence type="ECO:0000256" key="1">
    <source>
        <dbReference type="ARBA" id="ARBA00022630"/>
    </source>
</evidence>
<dbReference type="RefSeq" id="WP_089887443.1">
    <property type="nucleotide sequence ID" value="NZ_FNGV01000003.1"/>
</dbReference>
<feature type="domain" description="PAS" evidence="4">
    <location>
        <begin position="75"/>
        <end position="146"/>
    </location>
</feature>
<dbReference type="Gene3D" id="3.30.450.20">
    <property type="entry name" value="PAS domain"/>
    <property type="match status" value="1"/>
</dbReference>
<name>A0A1G9NCF5_9FLAO</name>
<keyword evidence="2" id="KW-0288">FMN</keyword>
<dbReference type="PROSITE" id="PS50112">
    <property type="entry name" value="PAS"/>
    <property type="match status" value="1"/>
</dbReference>
<evidence type="ECO:0000256" key="3">
    <source>
        <dbReference type="ARBA" id="ARBA00022991"/>
    </source>
</evidence>
<evidence type="ECO:0000256" key="2">
    <source>
        <dbReference type="ARBA" id="ARBA00022643"/>
    </source>
</evidence>
<keyword evidence="1" id="KW-0285">Flavoprotein</keyword>
<organism evidence="5 6">
    <name type="scientific">Kriegella aquimaris</name>
    <dbReference type="NCBI Taxonomy" id="192904"/>
    <lineage>
        <taxon>Bacteria</taxon>
        <taxon>Pseudomonadati</taxon>
        <taxon>Bacteroidota</taxon>
        <taxon>Flavobacteriia</taxon>
        <taxon>Flavobacteriales</taxon>
        <taxon>Flavobacteriaceae</taxon>
        <taxon>Kriegella</taxon>
    </lineage>
</organism>
<sequence length="188" mass="21787">MKHNLSQMMSLDIYLSALSKTEYFKVRPLISPQNFKKTPLLSWDIYGENYFNSLIELKREQDIRKIKEMANKLGWKNDIDAIFDKSKFEALVITDIEQKIIWVNDGFTEMTGYSKIEALNNTPDFLQGPDTSSKAKKRISTKLNSKTPFTEVLINYKKDSTPYSCEIKVFPLFDHSTTHFLALEKVAV</sequence>
<evidence type="ECO:0000259" key="4">
    <source>
        <dbReference type="PROSITE" id="PS50112"/>
    </source>
</evidence>
<evidence type="ECO:0000313" key="5">
    <source>
        <dbReference type="EMBL" id="SDL84162.1"/>
    </source>
</evidence>
<dbReference type="CDD" id="cd00130">
    <property type="entry name" value="PAS"/>
    <property type="match status" value="1"/>
</dbReference>
<keyword evidence="3" id="KW-0157">Chromophore</keyword>
<dbReference type="PANTHER" id="PTHR47429">
    <property type="entry name" value="PROTEIN TWIN LOV 1"/>
    <property type="match status" value="1"/>
</dbReference>
<accession>A0A1G9NCF5</accession>
<dbReference type="EMBL" id="FNGV01000003">
    <property type="protein sequence ID" value="SDL84162.1"/>
    <property type="molecule type" value="Genomic_DNA"/>
</dbReference>
<dbReference type="PANTHER" id="PTHR47429:SF2">
    <property type="entry name" value="PROTEIN TWIN LOV 1"/>
    <property type="match status" value="1"/>
</dbReference>
<dbReference type="Proteomes" id="UP000199440">
    <property type="component" value="Unassembled WGS sequence"/>
</dbReference>
<keyword evidence="6" id="KW-1185">Reference proteome</keyword>
<gene>
    <name evidence="5" type="ORF">SAMN04488514_103120</name>
</gene>
<dbReference type="SUPFAM" id="SSF55785">
    <property type="entry name" value="PYP-like sensor domain (PAS domain)"/>
    <property type="match status" value="1"/>
</dbReference>
<dbReference type="InterPro" id="IPR035965">
    <property type="entry name" value="PAS-like_dom_sf"/>
</dbReference>
<dbReference type="AlphaFoldDB" id="A0A1G9NCF5"/>
<protein>
    <submittedName>
        <fullName evidence="5">PAS domain S-box-containing protein</fullName>
    </submittedName>
</protein>
<reference evidence="5 6" key="1">
    <citation type="submission" date="2016-10" db="EMBL/GenBank/DDBJ databases">
        <authorList>
            <person name="de Groot N.N."/>
        </authorList>
    </citation>
    <scope>NUCLEOTIDE SEQUENCE [LARGE SCALE GENOMIC DNA]</scope>
    <source>
        <strain evidence="5 6">DSM 19886</strain>
    </source>
</reference>
<evidence type="ECO:0000313" key="6">
    <source>
        <dbReference type="Proteomes" id="UP000199440"/>
    </source>
</evidence>
<dbReference type="Pfam" id="PF13426">
    <property type="entry name" value="PAS_9"/>
    <property type="match status" value="1"/>
</dbReference>
<dbReference type="NCBIfam" id="TIGR00229">
    <property type="entry name" value="sensory_box"/>
    <property type="match status" value="1"/>
</dbReference>
<dbReference type="OrthoDB" id="5760647at2"/>
<proteinExistence type="predicted"/>
<dbReference type="InterPro" id="IPR000014">
    <property type="entry name" value="PAS"/>
</dbReference>
<dbReference type="STRING" id="192904.SAMN04488514_103120"/>